<dbReference type="GO" id="GO:0004252">
    <property type="term" value="F:serine-type endopeptidase activity"/>
    <property type="evidence" value="ECO:0007669"/>
    <property type="project" value="InterPro"/>
</dbReference>
<evidence type="ECO:0000259" key="6">
    <source>
        <dbReference type="Pfam" id="PF00082"/>
    </source>
</evidence>
<evidence type="ECO:0000259" key="7">
    <source>
        <dbReference type="Pfam" id="PF05922"/>
    </source>
</evidence>
<dbReference type="InterPro" id="IPR051048">
    <property type="entry name" value="Peptidase_S8/S53_subtilisin"/>
</dbReference>
<dbReference type="Gene3D" id="3.40.50.200">
    <property type="entry name" value="Peptidase S8/S53 domain"/>
    <property type="match status" value="1"/>
</dbReference>
<feature type="domain" description="Inhibitor I9" evidence="7">
    <location>
        <begin position="2"/>
        <end position="85"/>
    </location>
</feature>
<dbReference type="GO" id="GO:0006508">
    <property type="term" value="P:proteolysis"/>
    <property type="evidence" value="ECO:0007669"/>
    <property type="project" value="UniProtKB-KW"/>
</dbReference>
<dbReference type="Pfam" id="PF00082">
    <property type="entry name" value="Peptidase_S8"/>
    <property type="match status" value="1"/>
</dbReference>
<evidence type="ECO:0000256" key="1">
    <source>
        <dbReference type="ARBA" id="ARBA00011073"/>
    </source>
</evidence>
<name>A0AAF0U6J7_SOLVR</name>
<evidence type="ECO:0000256" key="3">
    <source>
        <dbReference type="ARBA" id="ARBA00022801"/>
    </source>
</evidence>
<dbReference type="PANTHER" id="PTHR43399">
    <property type="entry name" value="SUBTILISIN-RELATED"/>
    <property type="match status" value="1"/>
</dbReference>
<keyword evidence="2" id="KW-0645">Protease</keyword>
<dbReference type="PROSITE" id="PS51892">
    <property type="entry name" value="SUBTILASE"/>
    <property type="match status" value="1"/>
</dbReference>
<dbReference type="Proteomes" id="UP001234989">
    <property type="component" value="Chromosome 8"/>
</dbReference>
<keyword evidence="9" id="KW-1185">Reference proteome</keyword>
<reference evidence="8" key="1">
    <citation type="submission" date="2023-08" db="EMBL/GenBank/DDBJ databases">
        <title>A de novo genome assembly of Solanum verrucosum Schlechtendal, a Mexican diploid species geographically isolated from the other diploid A-genome species in potato relatives.</title>
        <authorList>
            <person name="Hosaka K."/>
        </authorList>
    </citation>
    <scope>NUCLEOTIDE SEQUENCE</scope>
    <source>
        <tissue evidence="8">Young leaves</tissue>
    </source>
</reference>
<dbReference type="SUPFAM" id="SSF52743">
    <property type="entry name" value="Subtilisin-like"/>
    <property type="match status" value="1"/>
</dbReference>
<keyword evidence="4" id="KW-0720">Serine protease</keyword>
<evidence type="ECO:0000256" key="2">
    <source>
        <dbReference type="ARBA" id="ARBA00022670"/>
    </source>
</evidence>
<dbReference type="PRINTS" id="PR00723">
    <property type="entry name" value="SUBTILISIN"/>
</dbReference>
<comment type="similarity">
    <text evidence="1 5">Belongs to the peptidase S8 family.</text>
</comment>
<dbReference type="PROSITE" id="PS00136">
    <property type="entry name" value="SUBTILASE_ASP"/>
    <property type="match status" value="1"/>
</dbReference>
<dbReference type="InterPro" id="IPR015500">
    <property type="entry name" value="Peptidase_S8_subtilisin-rel"/>
</dbReference>
<evidence type="ECO:0000313" key="8">
    <source>
        <dbReference type="EMBL" id="WMV40146.1"/>
    </source>
</evidence>
<comment type="caution">
    <text evidence="5">Lacks conserved residue(s) required for the propagation of feature annotation.</text>
</comment>
<evidence type="ECO:0000256" key="5">
    <source>
        <dbReference type="PROSITE-ProRule" id="PRU01240"/>
    </source>
</evidence>
<evidence type="ECO:0000313" key="9">
    <source>
        <dbReference type="Proteomes" id="UP001234989"/>
    </source>
</evidence>
<keyword evidence="3" id="KW-0378">Hydrolase</keyword>
<dbReference type="PANTHER" id="PTHR43399:SF5">
    <property type="entry name" value="PEPTIDASE S8 FAMILY WITH PROTEASE-ASSOCIATED DOMAIN"/>
    <property type="match status" value="1"/>
</dbReference>
<dbReference type="Gene3D" id="3.30.70.80">
    <property type="entry name" value="Peptidase S8 propeptide/proteinase inhibitor I9"/>
    <property type="match status" value="1"/>
</dbReference>
<dbReference type="AlphaFoldDB" id="A0AAF0U6J7"/>
<dbReference type="InterPro" id="IPR000209">
    <property type="entry name" value="Peptidase_S8/S53_dom"/>
</dbReference>
<dbReference type="InterPro" id="IPR036852">
    <property type="entry name" value="Peptidase_S8/S53_dom_sf"/>
</dbReference>
<proteinExistence type="inferred from homology"/>
<evidence type="ECO:0008006" key="10">
    <source>
        <dbReference type="Google" id="ProtNLM"/>
    </source>
</evidence>
<organism evidence="8 9">
    <name type="scientific">Solanum verrucosum</name>
    <dbReference type="NCBI Taxonomy" id="315347"/>
    <lineage>
        <taxon>Eukaryota</taxon>
        <taxon>Viridiplantae</taxon>
        <taxon>Streptophyta</taxon>
        <taxon>Embryophyta</taxon>
        <taxon>Tracheophyta</taxon>
        <taxon>Spermatophyta</taxon>
        <taxon>Magnoliopsida</taxon>
        <taxon>eudicotyledons</taxon>
        <taxon>Gunneridae</taxon>
        <taxon>Pentapetalae</taxon>
        <taxon>asterids</taxon>
        <taxon>lamiids</taxon>
        <taxon>Solanales</taxon>
        <taxon>Solanaceae</taxon>
        <taxon>Solanoideae</taxon>
        <taxon>Solaneae</taxon>
        <taxon>Solanum</taxon>
    </lineage>
</organism>
<protein>
    <recommendedName>
        <fullName evidence="10">Serine protease</fullName>
    </recommendedName>
</protein>
<sequence>MYIVQVESPESQISTQSSRMDLESGYKSFMPKTIETADSDGNPRLIYSYHNVIIGFAARLSAKQVKEMEKKPGFISAWPQRILSLNTTHTTSFLGLHQNVGLWRDANYGKGVIIGVLDTGITPDHPSFSDVGMPPPPAKWKGKCELNFTKKCNNKLIGARNFPISSDSPIDNDGHGTHTSSIAAGSFVKGANVYGNTKGTAVGIAPLDHLAIYKG</sequence>
<dbReference type="Pfam" id="PF05922">
    <property type="entry name" value="Inhibitor_I9"/>
    <property type="match status" value="1"/>
</dbReference>
<dbReference type="EMBL" id="CP133619">
    <property type="protein sequence ID" value="WMV40146.1"/>
    <property type="molecule type" value="Genomic_DNA"/>
</dbReference>
<dbReference type="InterPro" id="IPR010259">
    <property type="entry name" value="S8pro/Inhibitor_I9"/>
</dbReference>
<gene>
    <name evidence="8" type="ORF">MTR67_033531</name>
</gene>
<evidence type="ECO:0000256" key="4">
    <source>
        <dbReference type="ARBA" id="ARBA00022825"/>
    </source>
</evidence>
<dbReference type="InterPro" id="IPR037045">
    <property type="entry name" value="S8pro/Inhibitor_I9_sf"/>
</dbReference>
<dbReference type="InterPro" id="IPR023827">
    <property type="entry name" value="Peptidase_S8_Asp-AS"/>
</dbReference>
<feature type="domain" description="Peptidase S8/S53" evidence="6">
    <location>
        <begin position="109"/>
        <end position="205"/>
    </location>
</feature>
<accession>A0AAF0U6J7</accession>